<accession>A0ABW1CQJ1</accession>
<evidence type="ECO:0000256" key="1">
    <source>
        <dbReference type="SAM" id="Phobius"/>
    </source>
</evidence>
<keyword evidence="1" id="KW-1133">Transmembrane helix</keyword>
<feature type="transmembrane region" description="Helical" evidence="1">
    <location>
        <begin position="37"/>
        <end position="53"/>
    </location>
</feature>
<sequence>MSMRNLRHNPYGRAEGQERADQGTGMVALLWRWRTEFVLLGMAVGAAFLIAAAMGQGLWWAPAALAGTVSVPATIPVGRKWIRGHFWCLFSRHRLQRVCLETPMHTRKGRIPLVLWIAPADFGERAFILLRAGICAEDFEAFAGEIAAACCASSVRVVRHDRAQFVTVEIVRRGVVLGAGTWGDGEAGAGRPLEKLAG</sequence>
<comment type="caution">
    <text evidence="2">The sequence shown here is derived from an EMBL/GenBank/DDBJ whole genome shotgun (WGS) entry which is preliminary data.</text>
</comment>
<proteinExistence type="predicted"/>
<protein>
    <recommendedName>
        <fullName evidence="4">PrgI family protein</fullName>
    </recommendedName>
</protein>
<reference evidence="3" key="1">
    <citation type="journal article" date="2019" name="Int. J. Syst. Evol. Microbiol.">
        <title>The Global Catalogue of Microorganisms (GCM) 10K type strain sequencing project: providing services to taxonomists for standard genome sequencing and annotation.</title>
        <authorList>
            <consortium name="The Broad Institute Genomics Platform"/>
            <consortium name="The Broad Institute Genome Sequencing Center for Infectious Disease"/>
            <person name="Wu L."/>
            <person name="Ma J."/>
        </authorList>
    </citation>
    <scope>NUCLEOTIDE SEQUENCE [LARGE SCALE GENOMIC DNA]</scope>
    <source>
        <strain evidence="3">CCUG 53903</strain>
    </source>
</reference>
<evidence type="ECO:0000313" key="3">
    <source>
        <dbReference type="Proteomes" id="UP001596058"/>
    </source>
</evidence>
<evidence type="ECO:0008006" key="4">
    <source>
        <dbReference type="Google" id="ProtNLM"/>
    </source>
</evidence>
<dbReference type="EMBL" id="JBHSPA010000029">
    <property type="protein sequence ID" value="MFC5827497.1"/>
    <property type="molecule type" value="Genomic_DNA"/>
</dbReference>
<dbReference type="Proteomes" id="UP001596058">
    <property type="component" value="Unassembled WGS sequence"/>
</dbReference>
<evidence type="ECO:0000313" key="2">
    <source>
        <dbReference type="EMBL" id="MFC5827497.1"/>
    </source>
</evidence>
<keyword evidence="1" id="KW-0812">Transmembrane</keyword>
<keyword evidence="3" id="KW-1185">Reference proteome</keyword>
<gene>
    <name evidence="2" type="ORF">ACFPZ3_26850</name>
</gene>
<name>A0ABW1CQJ1_9ACTN</name>
<keyword evidence="1" id="KW-0472">Membrane</keyword>
<dbReference type="RefSeq" id="WP_379516997.1">
    <property type="nucleotide sequence ID" value="NZ_JBHSPA010000029.1"/>
</dbReference>
<organism evidence="2 3">
    <name type="scientific">Nonomuraea insulae</name>
    <dbReference type="NCBI Taxonomy" id="1616787"/>
    <lineage>
        <taxon>Bacteria</taxon>
        <taxon>Bacillati</taxon>
        <taxon>Actinomycetota</taxon>
        <taxon>Actinomycetes</taxon>
        <taxon>Streptosporangiales</taxon>
        <taxon>Streptosporangiaceae</taxon>
        <taxon>Nonomuraea</taxon>
    </lineage>
</organism>